<name>H8ZNK2_9CAUD</name>
<evidence type="ECO:0000313" key="2">
    <source>
        <dbReference type="Proteomes" id="UP000007597"/>
    </source>
</evidence>
<dbReference type="RefSeq" id="YP_007001714.1">
    <property type="nucleotide sequence ID" value="NC_019443.1"/>
</dbReference>
<keyword evidence="2" id="KW-1185">Reference proteome</keyword>
<sequence length="81" mass="9492">MDLPKIKNEDLPKELKEILGDGDAEFEAIMDPMDYMDIQFDPDAWYEGRTKVAEMLVESSKKLEEIRNEIKRHDKGSVKNY</sequence>
<dbReference type="KEGG" id="vg:14005487"/>
<dbReference type="GeneID" id="14005487"/>
<protein>
    <submittedName>
        <fullName evidence="1">Uncharacterized protein</fullName>
    </submittedName>
</protein>
<accession>H8ZNK2</accession>
<dbReference type="OrthoDB" id="25891at10239"/>
<dbReference type="EMBL" id="JN371769">
    <property type="protein sequence ID" value="AFD03063.1"/>
    <property type="molecule type" value="Genomic_DNA"/>
</dbReference>
<reference evidence="1 2" key="1">
    <citation type="submission" date="2011-07" db="EMBL/GenBank/DDBJ databases">
        <title>Viral Tagging: a high-throughput approach to explore virus-host interactions.</title>
        <authorList>
            <person name="Deng L."/>
            <person name="Sullivan M.B."/>
            <person name="Poulos B."/>
            <person name="Ignacio Espinoza J.C."/>
        </authorList>
    </citation>
    <scope>NUCLEOTIDE SEQUENCE [LARGE SCALE GENOMIC DNA]</scope>
</reference>
<evidence type="ECO:0000313" key="1">
    <source>
        <dbReference type="EMBL" id="AFD03063.1"/>
    </source>
</evidence>
<organism evidence="1 2">
    <name type="scientific">Synechococcus phage metaG-MbCM1</name>
    <dbReference type="NCBI Taxonomy" id="1079999"/>
    <lineage>
        <taxon>Viruses</taxon>
        <taxon>Duplodnaviria</taxon>
        <taxon>Heunggongvirae</taxon>
        <taxon>Uroviricota</taxon>
        <taxon>Caudoviricetes</taxon>
        <taxon>Pantevenvirales</taxon>
        <taxon>Kyanoviridae</taxon>
        <taxon>Galenevirus</taxon>
        <taxon>Galenevirus mbcm1</taxon>
    </lineage>
</organism>
<dbReference type="Proteomes" id="UP000007597">
    <property type="component" value="Segment"/>
</dbReference>
<proteinExistence type="predicted"/>